<keyword evidence="1" id="KW-0472">Membrane</keyword>
<feature type="transmembrane region" description="Helical" evidence="1">
    <location>
        <begin position="20"/>
        <end position="53"/>
    </location>
</feature>
<gene>
    <name evidence="2" type="ORF">SEA_SUPERPHIKIMAN_11</name>
</gene>
<proteinExistence type="predicted"/>
<dbReference type="Proteomes" id="UP000240916">
    <property type="component" value="Segment"/>
</dbReference>
<evidence type="ECO:0000256" key="1">
    <source>
        <dbReference type="SAM" id="Phobius"/>
    </source>
</evidence>
<reference evidence="2 3" key="1">
    <citation type="submission" date="2017-09" db="EMBL/GenBank/DDBJ databases">
        <authorList>
            <person name="Pradhan P."/>
            <person name="Aluri L.S."/>
            <person name="Anandarajan D."/>
            <person name="Beiriger J.C."/>
            <person name="Bethamcharla R."/>
            <person name="Betini N."/>
            <person name="Bhatt S.D."/>
            <person name="Chengalvala S."/>
            <person name="Cox N.E."/>
            <person name="Delvadia B.P."/>
            <person name="Desai A.S."/>
            <person name="Devaney A.M."/>
            <person name="Doyle B.K."/>
            <person name="Edgerton A.O."/>
            <person name="Erlich M.C."/>
            <person name="Fitzpatrick K.C."/>
            <person name="Gajjar E.A."/>
            <person name="Ganguly A."/>
            <person name="Gill R.S."/>
            <person name="Goldman M.G."/>
            <person name="Good P.M."/>
            <person name="Gupta N."/>
            <person name="Haddad L.M."/>
            <person name="Han E.J."/>
            <person name="Jain S."/>
            <person name="Jiang A."/>
            <person name="Jurgielewicz A.D."/>
            <person name="Kainth D.K."/>
            <person name="Karam J.M."/>
            <person name="Kodavatiganti M."/>
            <person name="Kriete S.J."/>
            <person name="MacDonald C.E."/>
            <person name="Maret J.P."/>
            <person name="Mathew A.E."/>
            <person name="Nako S."/>
            <person name="Natrajan M."/>
            <person name="Nishu N.M."/>
            <person name="Parikh A."/>
            <person name="Patel N."/>
            <person name="Patel P.D."/>
            <person name="Patel S."/>
            <person name="Patra K."/>
            <person name="Pumpuckdee D."/>
            <person name="Rai K."/>
            <person name="Ramanathan A."/>
            <person name="Sarkar A."/>
            <person name="Schaffer B.L."/>
            <person name="Shah P."/>
            <person name="Tata R.K."/>
            <person name="Tawfik A.H."/>
            <person name="Thuremella B.T."/>
            <person name="Toma J."/>
            <person name="Tran T.L."/>
            <person name="Veera S."/>
            <person name="Vemulapalli V.K."/>
            <person name="Vidas T.V."/>
            <person name="Vieira K.S."/>
            <person name="Vijayakumar G."/>
            <person name="Walor T.A."/>
            <person name="White C.R."/>
            <person name="Wong B.M."/>
            <person name="Zhao Sl."/>
            <person name="McDonald M.T."/>
            <person name="Dalia R."/>
            <person name="Little J.L."/>
            <person name="Gurney S.M.R."/>
            <person name="Bollivar D.W."/>
            <person name="Garlena R.A."/>
            <person name="Russell D.A."/>
            <person name="Pope W.H."/>
            <person name="Jacobs-Sera D."/>
            <person name="Hendrix R.W."/>
            <person name="Hatfull G.F."/>
        </authorList>
    </citation>
    <scope>NUCLEOTIDE SEQUENCE [LARGE SCALE GENOMIC DNA]</scope>
</reference>
<keyword evidence="1" id="KW-1133">Transmembrane helix</keyword>
<organism evidence="2 3">
    <name type="scientific">Mycobacterium phage Superphikiman</name>
    <dbReference type="NCBI Taxonomy" id="2041551"/>
    <lineage>
        <taxon>Viruses</taxon>
        <taxon>Duplodnaviria</taxon>
        <taxon>Heunggongvirae</taxon>
        <taxon>Uroviricota</taxon>
        <taxon>Caudoviricetes</taxon>
        <taxon>Omegavirus</taxon>
        <taxon>Omegavirus courthouse</taxon>
    </lineage>
</organism>
<evidence type="ECO:0000313" key="2">
    <source>
        <dbReference type="EMBL" id="ATS92854.1"/>
    </source>
</evidence>
<keyword evidence="1" id="KW-0812">Transmembrane</keyword>
<accession>A0A2D2W3U2</accession>
<dbReference type="EMBL" id="MF919534">
    <property type="protein sequence ID" value="ATS92854.1"/>
    <property type="molecule type" value="Genomic_DNA"/>
</dbReference>
<evidence type="ECO:0000313" key="3">
    <source>
        <dbReference type="Proteomes" id="UP000240916"/>
    </source>
</evidence>
<protein>
    <submittedName>
        <fullName evidence="2">Membrane protein</fullName>
    </submittedName>
</protein>
<sequence length="64" mass="6761">MSEPSRRIDIQPIVSGLLQLSGLGMVIGGVYLLFPVAALILAGVAVFAMGWAIDPPNRQKGVKQ</sequence>
<name>A0A2D2W3U2_9CAUD</name>